<sequence length="286" mass="32369">MPIQTNESPDNGTTGLLELEVIECDPDLSAHPKNIGWNLKESSTDPPSTPNIKMHNQPAGAAQPTSSFLAEVQVSHKQITDRFVELLNLFEDYSKIMKESEKATQPKLKRTQSEQFTATHIQVEDSDCSDQVKTSVSLNRMQLSDCTLLCTLPKFTCEMASQTHWPDGVEKKKVLKPNLEKLKKTEPLQQLLQAQSHTLHIEVESISSSTALQRAPLRQRLWQVLHDAGQTLIACLAMMGENFTYVLFVLLCLWCLYLIIAHYYSFLEGNINHQMDVKHSLNRVHS</sequence>
<gene>
    <name evidence="3" type="primary">LOC111594772</name>
</gene>
<protein>
    <submittedName>
        <fullName evidence="3">Uncharacterized protein LOC111594772</fullName>
    </submittedName>
</protein>
<keyword evidence="1" id="KW-1133">Transmembrane helix</keyword>
<keyword evidence="1" id="KW-0812">Transmembrane</keyword>
<dbReference type="OMA" id="AMMGENF"/>
<keyword evidence="2" id="KW-1185">Reference proteome</keyword>
<proteinExistence type="predicted"/>
<dbReference type="OrthoDB" id="7883004at2759"/>
<feature type="transmembrane region" description="Helical" evidence="1">
    <location>
        <begin position="243"/>
        <end position="266"/>
    </location>
</feature>
<dbReference type="RefSeq" id="XP_023163990.2">
    <property type="nucleotide sequence ID" value="XM_023308222.2"/>
</dbReference>
<name>A0A6J1LKQ5_DROHY</name>
<dbReference type="Proteomes" id="UP000504633">
    <property type="component" value="Unplaced"/>
</dbReference>
<reference evidence="3" key="1">
    <citation type="submission" date="2025-08" db="UniProtKB">
        <authorList>
            <consortium name="RefSeq"/>
        </authorList>
    </citation>
    <scope>IDENTIFICATION</scope>
    <source>
        <strain evidence="3">15085-1641.00</strain>
        <tissue evidence="3">Whole body</tissue>
    </source>
</reference>
<dbReference type="AlphaFoldDB" id="A0A6J1LKQ5"/>
<dbReference type="KEGG" id="dhe:111594772"/>
<keyword evidence="1" id="KW-0472">Membrane</keyword>
<evidence type="ECO:0000313" key="3">
    <source>
        <dbReference type="RefSeq" id="XP_023163990.2"/>
    </source>
</evidence>
<accession>A0A6J1LKQ5</accession>
<organism evidence="2 3">
    <name type="scientific">Drosophila hydei</name>
    <name type="common">Fruit fly</name>
    <dbReference type="NCBI Taxonomy" id="7224"/>
    <lineage>
        <taxon>Eukaryota</taxon>
        <taxon>Metazoa</taxon>
        <taxon>Ecdysozoa</taxon>
        <taxon>Arthropoda</taxon>
        <taxon>Hexapoda</taxon>
        <taxon>Insecta</taxon>
        <taxon>Pterygota</taxon>
        <taxon>Neoptera</taxon>
        <taxon>Endopterygota</taxon>
        <taxon>Diptera</taxon>
        <taxon>Brachycera</taxon>
        <taxon>Muscomorpha</taxon>
        <taxon>Ephydroidea</taxon>
        <taxon>Drosophilidae</taxon>
        <taxon>Drosophila</taxon>
    </lineage>
</organism>
<evidence type="ECO:0000256" key="1">
    <source>
        <dbReference type="SAM" id="Phobius"/>
    </source>
</evidence>
<dbReference type="GeneID" id="111594772"/>
<evidence type="ECO:0000313" key="2">
    <source>
        <dbReference type="Proteomes" id="UP000504633"/>
    </source>
</evidence>